<evidence type="ECO:0000313" key="3">
    <source>
        <dbReference type="Proteomes" id="UP000007136"/>
    </source>
</evidence>
<dbReference type="InterPro" id="IPR004045">
    <property type="entry name" value="Glutathione_S-Trfase_N"/>
</dbReference>
<dbReference type="GO" id="GO:0004364">
    <property type="term" value="F:glutathione transferase activity"/>
    <property type="evidence" value="ECO:0007669"/>
    <property type="project" value="TreeGrafter"/>
</dbReference>
<name>B1ZBJ9_METPB</name>
<evidence type="ECO:0000259" key="1">
    <source>
        <dbReference type="PROSITE" id="PS50404"/>
    </source>
</evidence>
<keyword evidence="2" id="KW-0808">Transferase</keyword>
<dbReference type="GO" id="GO:0006749">
    <property type="term" value="P:glutathione metabolic process"/>
    <property type="evidence" value="ECO:0007669"/>
    <property type="project" value="TreeGrafter"/>
</dbReference>
<dbReference type="CDD" id="cd03194">
    <property type="entry name" value="GST_C_3"/>
    <property type="match status" value="1"/>
</dbReference>
<dbReference type="AlphaFoldDB" id="B1ZBJ9"/>
<dbReference type="Pfam" id="PF13409">
    <property type="entry name" value="GST_N_2"/>
    <property type="match status" value="1"/>
</dbReference>
<dbReference type="Gene3D" id="1.20.1050.10">
    <property type="match status" value="1"/>
</dbReference>
<dbReference type="KEGG" id="mpo:Mpop_4030"/>
<dbReference type="InterPro" id="IPR036282">
    <property type="entry name" value="Glutathione-S-Trfase_C_sf"/>
</dbReference>
<feature type="domain" description="GST N-terminal" evidence="1">
    <location>
        <begin position="26"/>
        <end position="106"/>
    </location>
</feature>
<dbReference type="HOGENOM" id="CLU_070658_0_0_5"/>
<dbReference type="STRING" id="441620.Mpop_4030"/>
<gene>
    <name evidence="2" type="ordered locus">Mpop_4030</name>
</gene>
<dbReference type="GO" id="GO:0016034">
    <property type="term" value="F:maleylacetoacetate isomerase activity"/>
    <property type="evidence" value="ECO:0007669"/>
    <property type="project" value="TreeGrafter"/>
</dbReference>
<dbReference type="Gene3D" id="3.40.30.10">
    <property type="entry name" value="Glutaredoxin"/>
    <property type="match status" value="1"/>
</dbReference>
<sequence>MACSASKARIADAGRRESGGKAMAEATLTISSRNYSSWSLRGWLLCRMAGLDLAVEVLSGADASTRAELLHLSPSFLVPRLEHGAIAVWDVLAIAEYLNEIRPDAGLLPEAPAERARCRAVSGEMHGGFVNLRSALPMNLRSLHRGFKIFNGAKGDIERICAIFEDCLSRSGGPYLFGARPTLADAMYAPVCTRFRTYDVTLPYTAATYRDTILAWDLMNEWAALAESEPEEIEELDMEF</sequence>
<dbReference type="PROSITE" id="PS50404">
    <property type="entry name" value="GST_NTER"/>
    <property type="match status" value="1"/>
</dbReference>
<dbReference type="PANTHER" id="PTHR42673">
    <property type="entry name" value="MALEYLACETOACETATE ISOMERASE"/>
    <property type="match status" value="1"/>
</dbReference>
<dbReference type="Pfam" id="PF13410">
    <property type="entry name" value="GST_C_2"/>
    <property type="match status" value="1"/>
</dbReference>
<dbReference type="SUPFAM" id="SSF47616">
    <property type="entry name" value="GST C-terminal domain-like"/>
    <property type="match status" value="1"/>
</dbReference>
<dbReference type="EMBL" id="CP001029">
    <property type="protein sequence ID" value="ACB82152.1"/>
    <property type="molecule type" value="Genomic_DNA"/>
</dbReference>
<dbReference type="CDD" id="cd03043">
    <property type="entry name" value="GST_N_1"/>
    <property type="match status" value="1"/>
</dbReference>
<proteinExistence type="predicted"/>
<dbReference type="InterPro" id="IPR036249">
    <property type="entry name" value="Thioredoxin-like_sf"/>
</dbReference>
<reference evidence="2" key="1">
    <citation type="submission" date="2008-04" db="EMBL/GenBank/DDBJ databases">
        <title>Complete sequence of chromosome of Methylobacterium populi BJ001.</title>
        <authorList>
            <consortium name="US DOE Joint Genome Institute"/>
            <person name="Copeland A."/>
            <person name="Lucas S."/>
            <person name="Lapidus A."/>
            <person name="Glavina del Rio T."/>
            <person name="Dalin E."/>
            <person name="Tice H."/>
            <person name="Bruce D."/>
            <person name="Goodwin L."/>
            <person name="Pitluck S."/>
            <person name="Chertkov O."/>
            <person name="Brettin T."/>
            <person name="Detter J.C."/>
            <person name="Han C."/>
            <person name="Kuske C.R."/>
            <person name="Schmutz J."/>
            <person name="Larimer F."/>
            <person name="Land M."/>
            <person name="Hauser L."/>
            <person name="Kyrpides N."/>
            <person name="Mikhailova N."/>
            <person name="Marx C."/>
            <person name="Richardson P."/>
        </authorList>
    </citation>
    <scope>NUCLEOTIDE SEQUENCE [LARGE SCALE GENOMIC DNA]</scope>
    <source>
        <strain evidence="2">BJ001</strain>
    </source>
</reference>
<dbReference type="eggNOG" id="COG0625">
    <property type="taxonomic scope" value="Bacteria"/>
</dbReference>
<organism evidence="2 3">
    <name type="scientific">Methylorubrum populi (strain ATCC BAA-705 / NCIMB 13946 / BJ001)</name>
    <name type="common">Methylobacterium populi</name>
    <dbReference type="NCBI Taxonomy" id="441620"/>
    <lineage>
        <taxon>Bacteria</taxon>
        <taxon>Pseudomonadati</taxon>
        <taxon>Pseudomonadota</taxon>
        <taxon>Alphaproteobacteria</taxon>
        <taxon>Hyphomicrobiales</taxon>
        <taxon>Methylobacteriaceae</taxon>
        <taxon>Methylorubrum</taxon>
    </lineage>
</organism>
<evidence type="ECO:0000313" key="2">
    <source>
        <dbReference type="EMBL" id="ACB82152.1"/>
    </source>
</evidence>
<accession>B1ZBJ9</accession>
<dbReference type="SUPFAM" id="SSF52833">
    <property type="entry name" value="Thioredoxin-like"/>
    <property type="match status" value="1"/>
</dbReference>
<dbReference type="GO" id="GO:0006559">
    <property type="term" value="P:L-phenylalanine catabolic process"/>
    <property type="evidence" value="ECO:0007669"/>
    <property type="project" value="TreeGrafter"/>
</dbReference>
<dbReference type="Proteomes" id="UP000007136">
    <property type="component" value="Chromosome"/>
</dbReference>
<protein>
    <submittedName>
        <fullName evidence="2">Putative glutathione-S-transferase protein</fullName>
    </submittedName>
</protein>
<dbReference type="PANTHER" id="PTHR42673:SF4">
    <property type="entry name" value="MALEYLACETOACETATE ISOMERASE"/>
    <property type="match status" value="1"/>
</dbReference>